<dbReference type="Proteomes" id="UP001159427">
    <property type="component" value="Unassembled WGS sequence"/>
</dbReference>
<evidence type="ECO:0000313" key="1">
    <source>
        <dbReference type="EMBL" id="CAH3198671.1"/>
    </source>
</evidence>
<sequence>MGTSHLWFIDRDGRVFLFNLRDKSWRHISTPKLGSRNCFKRISAVEQCAWAISASQQPYLFVHSTELPIRVKVQTYENQRWGIYGGWKATEKSVRPLLLFYD</sequence>
<protein>
    <submittedName>
        <fullName evidence="1">Uncharacterized protein</fullName>
    </submittedName>
</protein>
<evidence type="ECO:0000313" key="2">
    <source>
        <dbReference type="Proteomes" id="UP001159427"/>
    </source>
</evidence>
<reference evidence="1 2" key="1">
    <citation type="submission" date="2022-05" db="EMBL/GenBank/DDBJ databases">
        <authorList>
            <consortium name="Genoscope - CEA"/>
            <person name="William W."/>
        </authorList>
    </citation>
    <scope>NUCLEOTIDE SEQUENCE [LARGE SCALE GENOMIC DNA]</scope>
</reference>
<proteinExistence type="predicted"/>
<comment type="caution">
    <text evidence="1">The sequence shown here is derived from an EMBL/GenBank/DDBJ whole genome shotgun (WGS) entry which is preliminary data.</text>
</comment>
<gene>
    <name evidence="1" type="ORF">PEVE_00036441</name>
</gene>
<accession>A0ABN8T348</accession>
<name>A0ABN8T348_9CNID</name>
<keyword evidence="2" id="KW-1185">Reference proteome</keyword>
<dbReference type="EMBL" id="CALNXI010005814">
    <property type="protein sequence ID" value="CAH3198671.1"/>
    <property type="molecule type" value="Genomic_DNA"/>
</dbReference>
<organism evidence="1 2">
    <name type="scientific">Porites evermanni</name>
    <dbReference type="NCBI Taxonomy" id="104178"/>
    <lineage>
        <taxon>Eukaryota</taxon>
        <taxon>Metazoa</taxon>
        <taxon>Cnidaria</taxon>
        <taxon>Anthozoa</taxon>
        <taxon>Hexacorallia</taxon>
        <taxon>Scleractinia</taxon>
        <taxon>Fungiina</taxon>
        <taxon>Poritidae</taxon>
        <taxon>Porites</taxon>
    </lineage>
</organism>